<feature type="compositionally biased region" description="Basic residues" evidence="1">
    <location>
        <begin position="75"/>
        <end position="90"/>
    </location>
</feature>
<comment type="caution">
    <text evidence="2">The sequence shown here is derived from an EMBL/GenBank/DDBJ whole genome shotgun (WGS) entry which is preliminary data.</text>
</comment>
<feature type="region of interest" description="Disordered" evidence="1">
    <location>
        <begin position="75"/>
        <end position="100"/>
    </location>
</feature>
<sequence length="180" mass="20588">MIAVTASHSYCVYHPLGWDSNLQSKGKKKKSLTIQEQEANYRLFAVWNYLKNCVAIAATHVADVLSGRDQVVHHCRKKEKRRRRRRRGEPRRRERNAADSGRWACAMARVSVSAIMPEGEPHTWNVRSWEEEGMDTLVGVFEGPQSDVTIPRFPIGVKDGRTPTRPHTCRLRRTTPLSPS</sequence>
<gene>
    <name evidence="2" type="ORF">B296_00042601</name>
</gene>
<evidence type="ECO:0000256" key="1">
    <source>
        <dbReference type="SAM" id="MobiDB-lite"/>
    </source>
</evidence>
<accession>A0A426XX63</accession>
<dbReference type="AlphaFoldDB" id="A0A426XX63"/>
<proteinExistence type="predicted"/>
<reference evidence="2 3" key="1">
    <citation type="journal article" date="2014" name="Agronomy (Basel)">
        <title>A Draft Genome Sequence for Ensete ventricosum, the Drought-Tolerant Tree Against Hunger.</title>
        <authorList>
            <person name="Harrison J."/>
            <person name="Moore K.A."/>
            <person name="Paszkiewicz K."/>
            <person name="Jones T."/>
            <person name="Grant M."/>
            <person name="Ambacheew D."/>
            <person name="Muzemil S."/>
            <person name="Studholme D.J."/>
        </authorList>
    </citation>
    <scope>NUCLEOTIDE SEQUENCE [LARGE SCALE GENOMIC DNA]</scope>
</reference>
<dbReference type="EMBL" id="AMZH03016736">
    <property type="protein sequence ID" value="RRT44044.1"/>
    <property type="molecule type" value="Genomic_DNA"/>
</dbReference>
<protein>
    <submittedName>
        <fullName evidence="2">Uncharacterized protein</fullName>
    </submittedName>
</protein>
<evidence type="ECO:0000313" key="2">
    <source>
        <dbReference type="EMBL" id="RRT44044.1"/>
    </source>
</evidence>
<evidence type="ECO:0000313" key="3">
    <source>
        <dbReference type="Proteomes" id="UP000287651"/>
    </source>
</evidence>
<organism evidence="2 3">
    <name type="scientific">Ensete ventricosum</name>
    <name type="common">Abyssinian banana</name>
    <name type="synonym">Musa ensete</name>
    <dbReference type="NCBI Taxonomy" id="4639"/>
    <lineage>
        <taxon>Eukaryota</taxon>
        <taxon>Viridiplantae</taxon>
        <taxon>Streptophyta</taxon>
        <taxon>Embryophyta</taxon>
        <taxon>Tracheophyta</taxon>
        <taxon>Spermatophyta</taxon>
        <taxon>Magnoliopsida</taxon>
        <taxon>Liliopsida</taxon>
        <taxon>Zingiberales</taxon>
        <taxon>Musaceae</taxon>
        <taxon>Ensete</taxon>
    </lineage>
</organism>
<name>A0A426XX63_ENSVE</name>
<dbReference type="Proteomes" id="UP000287651">
    <property type="component" value="Unassembled WGS sequence"/>
</dbReference>